<gene>
    <name evidence="1" type="ORF">CLODIP_2_CD07724</name>
</gene>
<reference evidence="1 2" key="1">
    <citation type="submission" date="2020-04" db="EMBL/GenBank/DDBJ databases">
        <authorList>
            <person name="Alioto T."/>
            <person name="Alioto T."/>
            <person name="Gomez Garrido J."/>
        </authorList>
    </citation>
    <scope>NUCLEOTIDE SEQUENCE [LARGE SCALE GENOMIC DNA]</scope>
</reference>
<comment type="caution">
    <text evidence="1">The sequence shown here is derived from an EMBL/GenBank/DDBJ whole genome shotgun (WGS) entry which is preliminary data.</text>
</comment>
<dbReference type="Gene3D" id="3.80.10.10">
    <property type="entry name" value="Ribonuclease Inhibitor"/>
    <property type="match status" value="1"/>
</dbReference>
<dbReference type="AlphaFoldDB" id="A0A8S1E4B7"/>
<protein>
    <submittedName>
        <fullName evidence="1">Uncharacterized protein</fullName>
    </submittedName>
</protein>
<proteinExistence type="predicted"/>
<organism evidence="1 2">
    <name type="scientific">Cloeon dipterum</name>
    <dbReference type="NCBI Taxonomy" id="197152"/>
    <lineage>
        <taxon>Eukaryota</taxon>
        <taxon>Metazoa</taxon>
        <taxon>Ecdysozoa</taxon>
        <taxon>Arthropoda</taxon>
        <taxon>Hexapoda</taxon>
        <taxon>Insecta</taxon>
        <taxon>Pterygota</taxon>
        <taxon>Palaeoptera</taxon>
        <taxon>Ephemeroptera</taxon>
        <taxon>Pisciforma</taxon>
        <taxon>Baetidae</taxon>
        <taxon>Cloeon</taxon>
    </lineage>
</organism>
<dbReference type="OrthoDB" id="5213490at2759"/>
<dbReference type="EMBL" id="CADEPI010001070">
    <property type="protein sequence ID" value="CAB3388994.1"/>
    <property type="molecule type" value="Genomic_DNA"/>
</dbReference>
<name>A0A8S1E4B7_9INSE</name>
<evidence type="ECO:0000313" key="2">
    <source>
        <dbReference type="Proteomes" id="UP000494165"/>
    </source>
</evidence>
<evidence type="ECO:0000313" key="1">
    <source>
        <dbReference type="EMBL" id="CAB3388994.1"/>
    </source>
</evidence>
<dbReference type="Proteomes" id="UP000494165">
    <property type="component" value="Unassembled WGS sequence"/>
</dbReference>
<accession>A0A8S1E4B7</accession>
<dbReference type="InterPro" id="IPR032675">
    <property type="entry name" value="LRR_dom_sf"/>
</dbReference>
<keyword evidence="2" id="KW-1185">Reference proteome</keyword>
<dbReference type="SUPFAM" id="SSF52047">
    <property type="entry name" value="RNI-like"/>
    <property type="match status" value="1"/>
</dbReference>
<sequence>KKKCLDMQGREREFENLKVVFPMLLSPRTRYIELNSILSFCPDWFTDSNVDKVTPCGVFEKYLTIYGQKLQSLYLGYDGADLKIDYKLILKYCSKLEKLSLFNVLLKMPLSKIEFFAELKELEWTNLKYIYRYDNTPDGIPDPESTNLLSKILSAPKLEKVKLDSSVFKENDLCKLNSLIQENRILNNLNTLHVYFKYDIDDALANVLKSACAYLPKLTDFKFGRRHKFDDPLLPIQSTPLSDIDASVCEMISVFENEK</sequence>
<feature type="non-terminal residue" evidence="1">
    <location>
        <position position="1"/>
    </location>
</feature>